<proteinExistence type="predicted"/>
<sequence length="85" mass="9751">MFEWLIICKEQVKITCGAHTLVGTISNYYKAFQLIKIQNVLIPIECIREIEVLESSASSTLHEPESTEDRRSNPIDLFAKRLART</sequence>
<comment type="caution">
    <text evidence="1">The sequence shown here is derived from an EMBL/GenBank/DDBJ whole genome shotgun (WGS) entry which is preliminary data.</text>
</comment>
<accession>A0A6G4A0W9</accession>
<name>A0A6G4A0W9_9BACL</name>
<evidence type="ECO:0008006" key="2">
    <source>
        <dbReference type="Google" id="ProtNLM"/>
    </source>
</evidence>
<gene>
    <name evidence="1" type="ORF">GK047_19230</name>
</gene>
<reference evidence="1" key="1">
    <citation type="submission" date="2020-02" db="EMBL/GenBank/DDBJ databases">
        <authorList>
            <person name="Shen X.-R."/>
            <person name="Zhang Y.-X."/>
        </authorList>
    </citation>
    <scope>NUCLEOTIDE SEQUENCE</scope>
    <source>
        <strain evidence="1">SYP-B3998</strain>
    </source>
</reference>
<dbReference type="RefSeq" id="WP_163950424.1">
    <property type="nucleotide sequence ID" value="NZ_JAAIKC010000008.1"/>
</dbReference>
<evidence type="ECO:0000313" key="1">
    <source>
        <dbReference type="EMBL" id="NEW08136.1"/>
    </source>
</evidence>
<dbReference type="AlphaFoldDB" id="A0A6G4A0W9"/>
<dbReference type="EMBL" id="JAAIKC010000008">
    <property type="protein sequence ID" value="NEW08136.1"/>
    <property type="molecule type" value="Genomic_DNA"/>
</dbReference>
<organism evidence="1">
    <name type="scientific">Paenibacillus sp. SYP-B3998</name>
    <dbReference type="NCBI Taxonomy" id="2678564"/>
    <lineage>
        <taxon>Bacteria</taxon>
        <taxon>Bacillati</taxon>
        <taxon>Bacillota</taxon>
        <taxon>Bacilli</taxon>
        <taxon>Bacillales</taxon>
        <taxon>Paenibacillaceae</taxon>
        <taxon>Paenibacillus</taxon>
    </lineage>
</organism>
<protein>
    <recommendedName>
        <fullName evidence="2">DUF2642 domain-containing protein</fullName>
    </recommendedName>
</protein>